<keyword evidence="3" id="KW-1185">Reference proteome</keyword>
<dbReference type="Proteomes" id="UP001153709">
    <property type="component" value="Chromosome 8"/>
</dbReference>
<dbReference type="PANTHER" id="PTHR46108:SF4">
    <property type="entry name" value="BLUE CHEESE"/>
    <property type="match status" value="1"/>
</dbReference>
<organism evidence="2 3">
    <name type="scientific">Diabrotica balteata</name>
    <name type="common">Banded cucumber beetle</name>
    <dbReference type="NCBI Taxonomy" id="107213"/>
    <lineage>
        <taxon>Eukaryota</taxon>
        <taxon>Metazoa</taxon>
        <taxon>Ecdysozoa</taxon>
        <taxon>Arthropoda</taxon>
        <taxon>Hexapoda</taxon>
        <taxon>Insecta</taxon>
        <taxon>Pterygota</taxon>
        <taxon>Neoptera</taxon>
        <taxon>Endopterygota</taxon>
        <taxon>Coleoptera</taxon>
        <taxon>Polyphaga</taxon>
        <taxon>Cucujiformia</taxon>
        <taxon>Chrysomeloidea</taxon>
        <taxon>Chrysomelidae</taxon>
        <taxon>Galerucinae</taxon>
        <taxon>Diabroticina</taxon>
        <taxon>Diabroticites</taxon>
        <taxon>Diabrotica</taxon>
    </lineage>
</organism>
<dbReference type="EMBL" id="OU898283">
    <property type="protein sequence ID" value="CAH1285563.1"/>
    <property type="molecule type" value="Genomic_DNA"/>
</dbReference>
<proteinExistence type="predicted"/>
<dbReference type="AlphaFoldDB" id="A0A9P0GYG2"/>
<dbReference type="OrthoDB" id="10018316at2759"/>
<evidence type="ECO:0000313" key="2">
    <source>
        <dbReference type="EMBL" id="CAH1285563.1"/>
    </source>
</evidence>
<keyword evidence="1" id="KW-0853">WD repeat</keyword>
<protein>
    <submittedName>
        <fullName evidence="2">Uncharacterized protein</fullName>
    </submittedName>
</protein>
<evidence type="ECO:0000313" key="3">
    <source>
        <dbReference type="Proteomes" id="UP001153709"/>
    </source>
</evidence>
<dbReference type="PANTHER" id="PTHR46108">
    <property type="entry name" value="BLUE CHEESE"/>
    <property type="match status" value="1"/>
</dbReference>
<reference evidence="2" key="1">
    <citation type="submission" date="2022-01" db="EMBL/GenBank/DDBJ databases">
        <authorList>
            <person name="King R."/>
        </authorList>
    </citation>
    <scope>NUCLEOTIDE SEQUENCE</scope>
</reference>
<name>A0A9P0GYG2_DIABA</name>
<gene>
    <name evidence="2" type="ORF">DIABBA_LOCUS12742</name>
</gene>
<dbReference type="InterPro" id="IPR051944">
    <property type="entry name" value="BEACH_domain_protein"/>
</dbReference>
<evidence type="ECO:0000256" key="1">
    <source>
        <dbReference type="ARBA" id="ARBA00022574"/>
    </source>
</evidence>
<accession>A0A9P0GYG2</accession>
<sequence>MVVVLNRAVLKNSFVSLYLDGQQIHNQKMHYISQNPGGGAANLTVASSVYGYIGTPPAWRRYSRLCWKQGPCHLFEEVLPPNTVTYMYQLGLALHGLFSGSNFEQPRHRIAVTEEKVVFGLNAKAVSQLTLNKIRKVYSRTDNKSIAKQLGMSSHESATPIRILHNSAGHLAGSARTLRGSYYWVLGSASFLSKPVSYDNRRCGRLLGTFGTYCDGTRYRKLVCRLWYALSKVTKWLNRRWIDDVVTKLWLCCSEEKELCLNSHILHLAFSLVGTVDSGRESSAIPNRTAFQDLLCDLEVWYEAPGELLRSHLEHLYELAAESNEKRTILG</sequence>